<keyword evidence="1" id="KW-0216">Detoxification</keyword>
<organism evidence="7 8">
    <name type="scientific">Salvia divinorum</name>
    <name type="common">Maria pastora</name>
    <name type="synonym">Diviner's sage</name>
    <dbReference type="NCBI Taxonomy" id="28513"/>
    <lineage>
        <taxon>Eukaryota</taxon>
        <taxon>Viridiplantae</taxon>
        <taxon>Streptophyta</taxon>
        <taxon>Embryophyta</taxon>
        <taxon>Tracheophyta</taxon>
        <taxon>Spermatophyta</taxon>
        <taxon>Magnoliopsida</taxon>
        <taxon>eudicotyledons</taxon>
        <taxon>Gunneridae</taxon>
        <taxon>Pentapetalae</taxon>
        <taxon>asterids</taxon>
        <taxon>lamiids</taxon>
        <taxon>Lamiales</taxon>
        <taxon>Lamiaceae</taxon>
        <taxon>Nepetoideae</taxon>
        <taxon>Mentheae</taxon>
        <taxon>Salviinae</taxon>
        <taxon>Salvia</taxon>
        <taxon>Salvia subgen. Calosphace</taxon>
    </lineage>
</organism>
<evidence type="ECO:0000256" key="3">
    <source>
        <dbReference type="ARBA" id="ARBA00025743"/>
    </source>
</evidence>
<keyword evidence="2 5" id="KW-0808">Transferase</keyword>
<evidence type="ECO:0000259" key="6">
    <source>
        <dbReference type="PROSITE" id="PS50405"/>
    </source>
</evidence>
<evidence type="ECO:0000256" key="4">
    <source>
        <dbReference type="ARBA" id="ARBA00047960"/>
    </source>
</evidence>
<dbReference type="PANTHER" id="PTHR11260:SF615">
    <property type="entry name" value="GLUTATHIONE S-TRANSFERASE U17"/>
    <property type="match status" value="1"/>
</dbReference>
<dbReference type="Proteomes" id="UP001567538">
    <property type="component" value="Unassembled WGS sequence"/>
</dbReference>
<reference evidence="7 8" key="1">
    <citation type="submission" date="2024-06" db="EMBL/GenBank/DDBJ databases">
        <title>A chromosome level genome sequence of Diviner's sage (Salvia divinorum).</title>
        <authorList>
            <person name="Ford S.A."/>
            <person name="Ro D.-K."/>
            <person name="Ness R.W."/>
            <person name="Phillips M.A."/>
        </authorList>
    </citation>
    <scope>NUCLEOTIDE SEQUENCE [LARGE SCALE GENOMIC DNA]</scope>
    <source>
        <strain evidence="7">SAF-2024a</strain>
        <tissue evidence="7">Leaf</tissue>
    </source>
</reference>
<evidence type="ECO:0000256" key="2">
    <source>
        <dbReference type="ARBA" id="ARBA00022679"/>
    </source>
</evidence>
<dbReference type="CDD" id="cd03185">
    <property type="entry name" value="GST_C_Tau"/>
    <property type="match status" value="1"/>
</dbReference>
<dbReference type="EC" id="2.5.1.18" evidence="5"/>
<keyword evidence="5" id="KW-0963">Cytoplasm</keyword>
<dbReference type="PROSITE" id="PS50405">
    <property type="entry name" value="GST_CTER"/>
    <property type="match status" value="1"/>
</dbReference>
<dbReference type="AlphaFoldDB" id="A0ABD1H3G2"/>
<comment type="catalytic activity">
    <reaction evidence="4 5">
        <text>RX + glutathione = an S-substituted glutathione + a halide anion + H(+)</text>
        <dbReference type="Rhea" id="RHEA:16437"/>
        <dbReference type="ChEBI" id="CHEBI:15378"/>
        <dbReference type="ChEBI" id="CHEBI:16042"/>
        <dbReference type="ChEBI" id="CHEBI:17792"/>
        <dbReference type="ChEBI" id="CHEBI:57925"/>
        <dbReference type="ChEBI" id="CHEBI:90779"/>
        <dbReference type="EC" id="2.5.1.18"/>
    </reaction>
</comment>
<evidence type="ECO:0000256" key="1">
    <source>
        <dbReference type="ARBA" id="ARBA00022575"/>
    </source>
</evidence>
<proteinExistence type="inferred from homology"/>
<keyword evidence="8" id="KW-1185">Reference proteome</keyword>
<dbReference type="EMBL" id="JBEAFC010000007">
    <property type="protein sequence ID" value="KAL1550963.1"/>
    <property type="molecule type" value="Genomic_DNA"/>
</dbReference>
<comment type="subcellular location">
    <subcellularLocation>
        <location evidence="5">Cytoplasm</location>
        <location evidence="5">Cytosol</location>
    </subcellularLocation>
</comment>
<dbReference type="SUPFAM" id="SSF52833">
    <property type="entry name" value="Thioredoxin-like"/>
    <property type="match status" value="1"/>
</dbReference>
<dbReference type="InterPro" id="IPR010987">
    <property type="entry name" value="Glutathione-S-Trfase_C-like"/>
</dbReference>
<accession>A0ABD1H3G2</accession>
<dbReference type="InterPro" id="IPR045073">
    <property type="entry name" value="Omega/Tau-like"/>
</dbReference>
<dbReference type="InterPro" id="IPR045074">
    <property type="entry name" value="GST_C_Tau"/>
</dbReference>
<gene>
    <name evidence="7" type="ORF">AAHA92_18862</name>
</gene>
<evidence type="ECO:0000313" key="7">
    <source>
        <dbReference type="EMBL" id="KAL1550963.1"/>
    </source>
</evidence>
<dbReference type="GO" id="GO:0004364">
    <property type="term" value="F:glutathione transferase activity"/>
    <property type="evidence" value="ECO:0007669"/>
    <property type="project" value="UniProtKB-UniRule"/>
</dbReference>
<dbReference type="GO" id="GO:0009407">
    <property type="term" value="P:toxin catabolic process"/>
    <property type="evidence" value="ECO:0007669"/>
    <property type="project" value="UniProtKB-ARBA"/>
</dbReference>
<name>A0ABD1H3G2_SALDI</name>
<dbReference type="Gene3D" id="3.40.30.10">
    <property type="entry name" value="Glutaredoxin"/>
    <property type="match status" value="1"/>
</dbReference>
<evidence type="ECO:0000256" key="5">
    <source>
        <dbReference type="RuleBase" id="RU369102"/>
    </source>
</evidence>
<sequence length="161" mass="18037">MATSGVKLLGARQSPFMTRVMMALEMKSIDYEVICEFLIIVQYIDDAWTNGPSILPPHPHDRATARFWAAFVDDKLVPLLGQLREAEGEDAKELVFKKLFEAFMWLEEAFINCSKGKAFFGGDSIGYLDIALGSFVGYIRVTEMMNETKLLDETKTPSLAG</sequence>
<dbReference type="GO" id="GO:0005829">
    <property type="term" value="C:cytosol"/>
    <property type="evidence" value="ECO:0007669"/>
    <property type="project" value="UniProtKB-SubCell"/>
</dbReference>
<protein>
    <recommendedName>
        <fullName evidence="5">Glutathione S-transferase</fullName>
        <ecNumber evidence="5">2.5.1.18</ecNumber>
    </recommendedName>
</protein>
<evidence type="ECO:0000313" key="8">
    <source>
        <dbReference type="Proteomes" id="UP001567538"/>
    </source>
</evidence>
<dbReference type="InterPro" id="IPR036249">
    <property type="entry name" value="Thioredoxin-like_sf"/>
</dbReference>
<dbReference type="FunFam" id="1.20.1050.10:FF:000016">
    <property type="entry name" value="Glutathione S-transferase U9"/>
    <property type="match status" value="1"/>
</dbReference>
<dbReference type="InterPro" id="IPR036282">
    <property type="entry name" value="Glutathione-S-Trfase_C_sf"/>
</dbReference>
<comment type="similarity">
    <text evidence="3">Belongs to the GST superfamily. Tau family.</text>
</comment>
<dbReference type="PANTHER" id="PTHR11260">
    <property type="entry name" value="GLUTATHIONE S-TRANSFERASE, GST, SUPERFAMILY, GST DOMAIN CONTAINING"/>
    <property type="match status" value="1"/>
</dbReference>
<comment type="function">
    <text evidence="5">Is involved in the conjugation of reduced glutathione to a wide number of exogenous and endogenous hydrophobic electrophiles.</text>
</comment>
<comment type="caution">
    <text evidence="7">The sequence shown here is derived from an EMBL/GenBank/DDBJ whole genome shotgun (WGS) entry which is preliminary data.</text>
</comment>
<feature type="domain" description="GST C-terminal" evidence="6">
    <location>
        <begin position="58"/>
        <end position="161"/>
    </location>
</feature>
<dbReference type="SUPFAM" id="SSF47616">
    <property type="entry name" value="GST C-terminal domain-like"/>
    <property type="match status" value="1"/>
</dbReference>
<dbReference type="Gene3D" id="1.20.1050.10">
    <property type="match status" value="1"/>
</dbReference>